<dbReference type="InterPro" id="IPR010977">
    <property type="entry name" value="Aromatic_deC"/>
</dbReference>
<dbReference type="GO" id="GO:0020037">
    <property type="term" value="F:heme binding"/>
    <property type="evidence" value="ECO:0007669"/>
    <property type="project" value="InterPro"/>
</dbReference>
<dbReference type="GO" id="GO:0016831">
    <property type="term" value="F:carboxy-lyase activity"/>
    <property type="evidence" value="ECO:0007669"/>
    <property type="project" value="InterPro"/>
</dbReference>
<name>A0AB34FXE9_9HYPO</name>
<dbReference type="InterPro" id="IPR015422">
    <property type="entry name" value="PyrdxlP-dep_Trfase_small"/>
</dbReference>
<dbReference type="InterPro" id="IPR001199">
    <property type="entry name" value="Cyt_B5-like_heme/steroid-bd"/>
</dbReference>
<comment type="caution">
    <text evidence="10">The sequence shown here is derived from an EMBL/GenBank/DDBJ whole genome shotgun (WGS) entry which is preliminary data.</text>
</comment>
<dbReference type="Gene3D" id="3.10.120.10">
    <property type="entry name" value="Cytochrome b5-like heme/steroid binding domain"/>
    <property type="match status" value="1"/>
</dbReference>
<sequence>MPFLDEHPGGAKILKRFAGKNATKAFWKYHSENVLKRHGPKYEIGEVAEAAKLPQSGYCRVMIEPASCASSQHPHDELNANLFTKQHLESLDSTHHIPPRRPSSALPIVSQPTMDAHDGGILDPAAAEKRLLLRHADGYDDASASTTARNPPTLPTQAALRAAEASLAPRADPGWHARGWEGRRLVAHILGDVVPALTGQAASSRYYGFVTGGVLPAAEWADNVVSRCDQNVQVHLPGQTVATAVEDAALAMLAGLLRLESGSGSGNEVDEMTATATWRGRTFTTGATASNVLGLACGREAVLQKRLGASDSPGVGELGLLAACLRAGVSEVQVLTSAGHSSLSKAASIVGIGRACVKELRRGAGQPWRLDLDALEAELRRPGVASIIAVSAGDVNTGGFALDGVDEWRRVRELADKYGSWIHVDGAFGIFARVLGDGDEYAWLKKQLDGIELADSITVDGHKMLNVPYDCGMFYTRSASILQSVFTNPNAAYLASGSSAASIPSPLNIGLENSRRFRALPVYAALLSEGYPGFERLVANTVQLSRRVAGYLRDSPHYELLPDAGAPLDRVFMIVLFRARDAALNDVLVERINETRQMYVSGTAWGGQKAVRIAVSNWKVDVERDFKVVTAILEAVAAAETFDIERIDAQ</sequence>
<gene>
    <name evidence="10" type="ORF">O9K51_04480</name>
</gene>
<evidence type="ECO:0000259" key="9">
    <source>
        <dbReference type="PROSITE" id="PS50255"/>
    </source>
</evidence>
<dbReference type="SUPFAM" id="SSF55856">
    <property type="entry name" value="Cytochrome b5-like heme/steroid binding domain"/>
    <property type="match status" value="1"/>
</dbReference>
<keyword evidence="5 8" id="KW-0663">Pyridoxal phosphate</keyword>
<dbReference type="GO" id="GO:0030170">
    <property type="term" value="F:pyridoxal phosphate binding"/>
    <property type="evidence" value="ECO:0007669"/>
    <property type="project" value="InterPro"/>
</dbReference>
<proteinExistence type="inferred from homology"/>
<evidence type="ECO:0000256" key="1">
    <source>
        <dbReference type="ARBA" id="ARBA00001933"/>
    </source>
</evidence>
<evidence type="ECO:0000256" key="8">
    <source>
        <dbReference type="PIRSR" id="PIRSR602129-50"/>
    </source>
</evidence>
<dbReference type="EMBL" id="JAQHRD010000003">
    <property type="protein sequence ID" value="KAJ6443301.1"/>
    <property type="molecule type" value="Genomic_DNA"/>
</dbReference>
<evidence type="ECO:0000256" key="5">
    <source>
        <dbReference type="ARBA" id="ARBA00022898"/>
    </source>
</evidence>
<dbReference type="PROSITE" id="PS00392">
    <property type="entry name" value="DDC_GAD_HDC_YDC"/>
    <property type="match status" value="1"/>
</dbReference>
<evidence type="ECO:0000256" key="4">
    <source>
        <dbReference type="ARBA" id="ARBA00022723"/>
    </source>
</evidence>
<dbReference type="GO" id="GO:0046872">
    <property type="term" value="F:metal ion binding"/>
    <property type="evidence" value="ECO:0007669"/>
    <property type="project" value="UniProtKB-KW"/>
</dbReference>
<dbReference type="Pfam" id="PF00282">
    <property type="entry name" value="Pyridoxal_deC"/>
    <property type="match status" value="1"/>
</dbReference>
<dbReference type="Pfam" id="PF00173">
    <property type="entry name" value="Cyt-b5"/>
    <property type="match status" value="1"/>
</dbReference>
<evidence type="ECO:0000256" key="6">
    <source>
        <dbReference type="ARBA" id="ARBA00023004"/>
    </source>
</evidence>
<dbReference type="InterPro" id="IPR036400">
    <property type="entry name" value="Cyt_B5-like_heme/steroid_sf"/>
</dbReference>
<evidence type="ECO:0000256" key="2">
    <source>
        <dbReference type="ARBA" id="ARBA00009533"/>
    </source>
</evidence>
<keyword evidence="4" id="KW-0479">Metal-binding</keyword>
<evidence type="ECO:0000256" key="3">
    <source>
        <dbReference type="ARBA" id="ARBA00022617"/>
    </source>
</evidence>
<dbReference type="PROSITE" id="PS50255">
    <property type="entry name" value="CYTOCHROME_B5_2"/>
    <property type="match status" value="1"/>
</dbReference>
<evidence type="ECO:0000313" key="10">
    <source>
        <dbReference type="EMBL" id="KAJ6443301.1"/>
    </source>
</evidence>
<feature type="domain" description="Cytochrome b5 heme-binding" evidence="9">
    <location>
        <begin position="1"/>
        <end position="48"/>
    </location>
</feature>
<dbReference type="Proteomes" id="UP001163105">
    <property type="component" value="Unassembled WGS sequence"/>
</dbReference>
<dbReference type="GO" id="GO:0005737">
    <property type="term" value="C:cytoplasm"/>
    <property type="evidence" value="ECO:0007669"/>
    <property type="project" value="TreeGrafter"/>
</dbReference>
<evidence type="ECO:0000313" key="11">
    <source>
        <dbReference type="Proteomes" id="UP001163105"/>
    </source>
</evidence>
<dbReference type="InterPro" id="IPR021115">
    <property type="entry name" value="Pyridoxal-P_BS"/>
</dbReference>
<dbReference type="Gene3D" id="3.90.1150.10">
    <property type="entry name" value="Aspartate Aminotransferase, domain 1"/>
    <property type="match status" value="1"/>
</dbReference>
<evidence type="ECO:0000256" key="7">
    <source>
        <dbReference type="ARBA" id="ARBA00023239"/>
    </source>
</evidence>
<reference evidence="10" key="1">
    <citation type="submission" date="2023-01" db="EMBL/GenBank/DDBJ databases">
        <title>The growth and conidiation of Purpureocillium lavendulum are regulated by nitrogen source and histone H3K14 acetylation.</title>
        <authorList>
            <person name="Tang P."/>
            <person name="Han J."/>
            <person name="Zhang C."/>
            <person name="Tang P."/>
            <person name="Qi F."/>
            <person name="Zhang K."/>
            <person name="Liang L."/>
        </authorList>
    </citation>
    <scope>NUCLEOTIDE SEQUENCE</scope>
    <source>
        <strain evidence="10">YMF1.00683</strain>
    </source>
</reference>
<feature type="modified residue" description="N6-(pyridoxal phosphate)lysine" evidence="8">
    <location>
        <position position="463"/>
    </location>
</feature>
<dbReference type="SUPFAM" id="SSF53383">
    <property type="entry name" value="PLP-dependent transferases"/>
    <property type="match status" value="1"/>
</dbReference>
<dbReference type="GO" id="GO:0019752">
    <property type="term" value="P:carboxylic acid metabolic process"/>
    <property type="evidence" value="ECO:0007669"/>
    <property type="project" value="InterPro"/>
</dbReference>
<accession>A0AB34FXE9</accession>
<dbReference type="InterPro" id="IPR015424">
    <property type="entry name" value="PyrdxlP-dep_Trfase"/>
</dbReference>
<keyword evidence="6" id="KW-0408">Iron</keyword>
<dbReference type="InterPro" id="IPR002129">
    <property type="entry name" value="PyrdxlP-dep_de-COase"/>
</dbReference>
<comment type="similarity">
    <text evidence="2">Belongs to the group II decarboxylase family.</text>
</comment>
<dbReference type="InterPro" id="IPR018506">
    <property type="entry name" value="Cyt_B5_heme-BS"/>
</dbReference>
<organism evidence="10 11">
    <name type="scientific">Purpureocillium lavendulum</name>
    <dbReference type="NCBI Taxonomy" id="1247861"/>
    <lineage>
        <taxon>Eukaryota</taxon>
        <taxon>Fungi</taxon>
        <taxon>Dikarya</taxon>
        <taxon>Ascomycota</taxon>
        <taxon>Pezizomycotina</taxon>
        <taxon>Sordariomycetes</taxon>
        <taxon>Hypocreomycetidae</taxon>
        <taxon>Hypocreales</taxon>
        <taxon>Ophiocordycipitaceae</taxon>
        <taxon>Purpureocillium</taxon>
    </lineage>
</organism>
<dbReference type="PANTHER" id="PTHR11999:SF165">
    <property type="entry name" value="DECARBOXYLASE, PUTATIVE (AFU_ORTHOLOGUE AFUA_2G04980)-RELATED"/>
    <property type="match status" value="1"/>
</dbReference>
<keyword evidence="3" id="KW-0349">Heme</keyword>
<dbReference type="AlphaFoldDB" id="A0AB34FXE9"/>
<dbReference type="InterPro" id="IPR015421">
    <property type="entry name" value="PyrdxlP-dep_Trfase_major"/>
</dbReference>
<dbReference type="PROSITE" id="PS00191">
    <property type="entry name" value="CYTOCHROME_B5_1"/>
    <property type="match status" value="1"/>
</dbReference>
<dbReference type="Gene3D" id="3.40.640.10">
    <property type="entry name" value="Type I PLP-dependent aspartate aminotransferase-like (Major domain)"/>
    <property type="match status" value="1"/>
</dbReference>
<protein>
    <submittedName>
        <fullName evidence="10">Tyrosine decarboxylase</fullName>
    </submittedName>
</protein>
<dbReference type="PANTHER" id="PTHR11999">
    <property type="entry name" value="GROUP II PYRIDOXAL-5-PHOSPHATE DECARBOXYLASE"/>
    <property type="match status" value="1"/>
</dbReference>
<keyword evidence="7" id="KW-0456">Lyase</keyword>
<comment type="cofactor">
    <cofactor evidence="1 8">
        <name>pyridoxal 5'-phosphate</name>
        <dbReference type="ChEBI" id="CHEBI:597326"/>
    </cofactor>
</comment>
<keyword evidence="11" id="KW-1185">Reference proteome</keyword>